<dbReference type="SMART" id="SM01230">
    <property type="entry name" value="Gln-synt_C"/>
    <property type="match status" value="1"/>
</dbReference>
<dbReference type="GO" id="GO:0016874">
    <property type="term" value="F:ligase activity"/>
    <property type="evidence" value="ECO:0007669"/>
    <property type="project" value="UniProtKB-KW"/>
</dbReference>
<dbReference type="PANTHER" id="PTHR43785:SF12">
    <property type="entry name" value="TYPE-1 GLUTAMINE SYNTHETASE 2"/>
    <property type="match status" value="1"/>
</dbReference>
<keyword evidence="1 5" id="KW-0436">Ligase</keyword>
<dbReference type="RefSeq" id="WP_273741018.1">
    <property type="nucleotide sequence ID" value="NZ_JAQIVI010000507.1"/>
</dbReference>
<dbReference type="SUPFAM" id="SSF55931">
    <property type="entry name" value="Glutamine synthetase/guanido kinase"/>
    <property type="match status" value="1"/>
</dbReference>
<dbReference type="EC" id="6.3.1.-" evidence="5"/>
<evidence type="ECO:0000256" key="1">
    <source>
        <dbReference type="ARBA" id="ARBA00022598"/>
    </source>
</evidence>
<sequence>MTPSDDIDHSSLRLVWTDLHGTARGTLLPATQVETAIDEGVGFASGVSELTLEPSFVADARYGPEHGNMVTVADLDSVAPLSWREDEAIVFSNLKTPTGDRFNLCSRSVLQEVVSTFKTAGYTPRIGIELEFSLLCSEGESLVPYNNRSSYDLEALDQAAELIDEWDTALTTAGYEPLGIHAESQPGQFELNIRYDDPVTIADSVVFCRHMLKSLARRHGLKATMMPCPYTDEDANGLHFHLSLWNKNSSENQFASDDRTLEFPEGRRDSGLTDEARHFLGGILDHSMALTAVCAPTVNSYKRLVPGRWAPINIAWGPDNRSTAIRIPPELGAGTRIEYRIPDSAVNPYLAFAATFAAGLDGLCNKTEPGPPTLANAYEEEDHNHLPRTLWTAIDNLESNTVLRDALGATLVDEFVKLKRDEFNRSQESVSVWEQTEYLDSF</sequence>
<keyword evidence="6" id="KW-1185">Reference proteome</keyword>
<dbReference type="Pfam" id="PF00120">
    <property type="entry name" value="Gln-synt_C"/>
    <property type="match status" value="1"/>
</dbReference>
<evidence type="ECO:0000313" key="5">
    <source>
        <dbReference type="EMBL" id="MFC6768211.1"/>
    </source>
</evidence>
<comment type="similarity">
    <text evidence="2 3">Belongs to the glutamine synthetase family.</text>
</comment>
<gene>
    <name evidence="5" type="ORF">ACFQE6_25375</name>
</gene>
<proteinExistence type="inferred from homology"/>
<evidence type="ECO:0000256" key="3">
    <source>
        <dbReference type="RuleBase" id="RU000384"/>
    </source>
</evidence>
<accession>A0ABD5SSH4</accession>
<comment type="caution">
    <text evidence="5">The sequence shown here is derived from an EMBL/GenBank/DDBJ whole genome shotgun (WGS) entry which is preliminary data.</text>
</comment>
<dbReference type="Gene3D" id="3.10.20.70">
    <property type="entry name" value="Glutamine synthetase, N-terminal domain"/>
    <property type="match status" value="1"/>
</dbReference>
<dbReference type="SUPFAM" id="SSF54368">
    <property type="entry name" value="Glutamine synthetase, N-terminal domain"/>
    <property type="match status" value="1"/>
</dbReference>
<evidence type="ECO:0000313" key="6">
    <source>
        <dbReference type="Proteomes" id="UP001596383"/>
    </source>
</evidence>
<dbReference type="PROSITE" id="PS51987">
    <property type="entry name" value="GS_CATALYTIC"/>
    <property type="match status" value="1"/>
</dbReference>
<dbReference type="InterPro" id="IPR014746">
    <property type="entry name" value="Gln_synth/guanido_kin_cat_dom"/>
</dbReference>
<dbReference type="EMBL" id="JBHSWV010000507">
    <property type="protein sequence ID" value="MFC6768211.1"/>
    <property type="molecule type" value="Genomic_DNA"/>
</dbReference>
<organism evidence="5 6">
    <name type="scientific">Natrinema soli</name>
    <dbReference type="NCBI Taxonomy" id="1930624"/>
    <lineage>
        <taxon>Archaea</taxon>
        <taxon>Methanobacteriati</taxon>
        <taxon>Methanobacteriota</taxon>
        <taxon>Stenosarchaea group</taxon>
        <taxon>Halobacteria</taxon>
        <taxon>Halobacteriales</taxon>
        <taxon>Natrialbaceae</taxon>
        <taxon>Natrinema</taxon>
    </lineage>
</organism>
<dbReference type="Gene3D" id="3.30.590.10">
    <property type="entry name" value="Glutamine synthetase/guanido kinase, catalytic domain"/>
    <property type="match status" value="1"/>
</dbReference>
<dbReference type="Proteomes" id="UP001596383">
    <property type="component" value="Unassembled WGS sequence"/>
</dbReference>
<feature type="domain" description="GS catalytic" evidence="4">
    <location>
        <begin position="106"/>
        <end position="442"/>
    </location>
</feature>
<evidence type="ECO:0000259" key="4">
    <source>
        <dbReference type="PROSITE" id="PS51987"/>
    </source>
</evidence>
<dbReference type="AlphaFoldDB" id="A0ABD5SSH4"/>
<dbReference type="InterPro" id="IPR036651">
    <property type="entry name" value="Gln_synt_N_sf"/>
</dbReference>
<dbReference type="InterPro" id="IPR008146">
    <property type="entry name" value="Gln_synth_cat_dom"/>
</dbReference>
<reference evidence="5 6" key="1">
    <citation type="journal article" date="2019" name="Int. J. Syst. Evol. Microbiol.">
        <title>The Global Catalogue of Microorganisms (GCM) 10K type strain sequencing project: providing services to taxonomists for standard genome sequencing and annotation.</title>
        <authorList>
            <consortium name="The Broad Institute Genomics Platform"/>
            <consortium name="The Broad Institute Genome Sequencing Center for Infectious Disease"/>
            <person name="Wu L."/>
            <person name="Ma J."/>
        </authorList>
    </citation>
    <scope>NUCLEOTIDE SEQUENCE [LARGE SCALE GENOMIC DNA]</scope>
    <source>
        <strain evidence="5 6">LMG 29247</strain>
    </source>
</reference>
<evidence type="ECO:0000256" key="2">
    <source>
        <dbReference type="PROSITE-ProRule" id="PRU01331"/>
    </source>
</evidence>
<name>A0ABD5SSH4_9EURY</name>
<dbReference type="PANTHER" id="PTHR43785">
    <property type="entry name" value="GAMMA-GLUTAMYLPUTRESCINE SYNTHETASE"/>
    <property type="match status" value="1"/>
</dbReference>
<protein>
    <submittedName>
        <fullName evidence="5">Glutamine synthetase family protein</fullName>
        <ecNumber evidence="5">6.3.1.-</ecNumber>
    </submittedName>
</protein>